<evidence type="ECO:0000259" key="1">
    <source>
        <dbReference type="Pfam" id="PF18243"/>
    </source>
</evidence>
<protein>
    <recommendedName>
        <fullName evidence="1">Metal-independent restriction enzyme BfiI DNA binding domain-containing protein</fullName>
    </recommendedName>
</protein>
<name>A0ABW3LDZ7_9BACL</name>
<dbReference type="SUPFAM" id="SSF56024">
    <property type="entry name" value="Phospholipase D/nuclease"/>
    <property type="match status" value="1"/>
</dbReference>
<sequence length="337" mass="37977">MLEQAWVTNHTPGEGTFYLISGFANYNGGIRFYDVFSEHIAQGGRVVAILGGSTSQRLSSKQVVEELVNRGVETYLINRKRILHSKLYGTSNDNNSLESLIVSSGNFTGPGMSQNIEASLLLDFDTTRSIGFSWEDMIQSMFQQNWQIHDMTNAAANLPGWSLLYDERVRTVTLDETEEVTLIITLGRADTARIQAAPGTSQSLGTQYFWLSKDSYDFFPPLTVRNSRGTKATYSALVNMNYIDLGVIDPQCRVTFEAENNFDFRLGTNKLKNTNIAQPGDIAAITRTGDSDYELRIIQFGTRDYYNLEPYAISYIGNRNKRYGYLPNEEFRDIMGI</sequence>
<accession>A0ABW3LDZ7</accession>
<gene>
    <name evidence="2" type="ORF">ACFQ1X_09835</name>
</gene>
<evidence type="ECO:0000313" key="2">
    <source>
        <dbReference type="EMBL" id="MFD1031728.1"/>
    </source>
</evidence>
<dbReference type="Pfam" id="PF18243">
    <property type="entry name" value="BfiI_DBD"/>
    <property type="match status" value="1"/>
</dbReference>
<dbReference type="InterPro" id="IPR040731">
    <property type="entry name" value="BfiI_DBD"/>
</dbReference>
<dbReference type="Proteomes" id="UP001597109">
    <property type="component" value="Unassembled WGS sequence"/>
</dbReference>
<reference evidence="3" key="1">
    <citation type="journal article" date="2019" name="Int. J. Syst. Evol. Microbiol.">
        <title>The Global Catalogue of Microorganisms (GCM) 10K type strain sequencing project: providing services to taxonomists for standard genome sequencing and annotation.</title>
        <authorList>
            <consortium name="The Broad Institute Genomics Platform"/>
            <consortium name="The Broad Institute Genome Sequencing Center for Infectious Disease"/>
            <person name="Wu L."/>
            <person name="Ma J."/>
        </authorList>
    </citation>
    <scope>NUCLEOTIDE SEQUENCE [LARGE SCALE GENOMIC DNA]</scope>
    <source>
        <strain evidence="3">CCUG 56756</strain>
    </source>
</reference>
<comment type="caution">
    <text evidence="2">The sequence shown here is derived from an EMBL/GenBank/DDBJ whole genome shotgun (WGS) entry which is preliminary data.</text>
</comment>
<evidence type="ECO:0000313" key="3">
    <source>
        <dbReference type="Proteomes" id="UP001597109"/>
    </source>
</evidence>
<feature type="domain" description="Metal-independent restriction enzyme BfiI DNA binding" evidence="1">
    <location>
        <begin position="174"/>
        <end position="336"/>
    </location>
</feature>
<keyword evidence="3" id="KW-1185">Reference proteome</keyword>
<dbReference type="Gene3D" id="3.30.870.10">
    <property type="entry name" value="Endonuclease Chain A"/>
    <property type="match status" value="1"/>
</dbReference>
<organism evidence="2 3">
    <name type="scientific">Metaplanococcus flavidus</name>
    <dbReference type="NCBI Taxonomy" id="569883"/>
    <lineage>
        <taxon>Bacteria</taxon>
        <taxon>Bacillati</taxon>
        <taxon>Bacillota</taxon>
        <taxon>Bacilli</taxon>
        <taxon>Bacillales</taxon>
        <taxon>Caryophanaceae</taxon>
        <taxon>Metaplanococcus</taxon>
    </lineage>
</organism>
<dbReference type="RefSeq" id="WP_379082334.1">
    <property type="nucleotide sequence ID" value="NZ_JBHTKI010000012.1"/>
</dbReference>
<dbReference type="Gene3D" id="2.40.330.30">
    <property type="match status" value="1"/>
</dbReference>
<dbReference type="EMBL" id="JBHTKI010000012">
    <property type="protein sequence ID" value="MFD1031728.1"/>
    <property type="molecule type" value="Genomic_DNA"/>
</dbReference>
<proteinExistence type="predicted"/>